<dbReference type="GO" id="GO:0005886">
    <property type="term" value="C:plasma membrane"/>
    <property type="evidence" value="ECO:0007669"/>
    <property type="project" value="UniProtKB-SubCell"/>
</dbReference>
<keyword evidence="4 6" id="KW-1133">Transmembrane helix</keyword>
<evidence type="ECO:0000256" key="3">
    <source>
        <dbReference type="ARBA" id="ARBA00022692"/>
    </source>
</evidence>
<evidence type="ECO:0000313" key="7">
    <source>
        <dbReference type="EMBL" id="QQM33120.1"/>
    </source>
</evidence>
<geneLocation type="plasmid" evidence="7 8">
    <name>plas-002</name>
</geneLocation>
<evidence type="ECO:0000256" key="5">
    <source>
        <dbReference type="ARBA" id="ARBA00023136"/>
    </source>
</evidence>
<name>A0A7T7HPS1_9HYPH</name>
<feature type="transmembrane region" description="Helical" evidence="6">
    <location>
        <begin position="271"/>
        <end position="289"/>
    </location>
</feature>
<dbReference type="AlphaFoldDB" id="A0A7T7HPS1"/>
<gene>
    <name evidence="7" type="ORF">JET14_21965</name>
</gene>
<proteinExistence type="predicted"/>
<dbReference type="Proteomes" id="UP000596083">
    <property type="component" value="Plasmid plas-002"/>
</dbReference>
<dbReference type="Pfam" id="PF02653">
    <property type="entry name" value="BPD_transp_2"/>
    <property type="match status" value="1"/>
</dbReference>
<dbReference type="PANTHER" id="PTHR32196">
    <property type="entry name" value="ABC TRANSPORTER PERMEASE PROTEIN YPHD-RELATED-RELATED"/>
    <property type="match status" value="1"/>
</dbReference>
<comment type="subcellular location">
    <subcellularLocation>
        <location evidence="1">Cell membrane</location>
        <topology evidence="1">Multi-pass membrane protein</topology>
    </subcellularLocation>
</comment>
<dbReference type="CDD" id="cd06579">
    <property type="entry name" value="TM_PBP1_transp_AraH_like"/>
    <property type="match status" value="1"/>
</dbReference>
<protein>
    <submittedName>
        <fullName evidence="7">ABC transporter permease</fullName>
    </submittedName>
</protein>
<feature type="transmembrane region" description="Helical" evidence="6">
    <location>
        <begin position="295"/>
        <end position="313"/>
    </location>
</feature>
<dbReference type="KEGG" id="mlut:JET14_21965"/>
<evidence type="ECO:0000256" key="6">
    <source>
        <dbReference type="SAM" id="Phobius"/>
    </source>
</evidence>
<organism evidence="7 8">
    <name type="scientific">Martelella lutilitoris</name>
    <dbReference type="NCBI Taxonomy" id="2583532"/>
    <lineage>
        <taxon>Bacteria</taxon>
        <taxon>Pseudomonadati</taxon>
        <taxon>Pseudomonadota</taxon>
        <taxon>Alphaproteobacteria</taxon>
        <taxon>Hyphomicrobiales</taxon>
        <taxon>Aurantimonadaceae</taxon>
        <taxon>Martelella</taxon>
    </lineage>
</organism>
<feature type="transmembrane region" description="Helical" evidence="6">
    <location>
        <begin position="216"/>
        <end position="236"/>
    </location>
</feature>
<keyword evidence="7" id="KW-0614">Plasmid</keyword>
<feature type="transmembrane region" description="Helical" evidence="6">
    <location>
        <begin position="164"/>
        <end position="185"/>
    </location>
</feature>
<feature type="transmembrane region" description="Helical" evidence="6">
    <location>
        <begin position="45"/>
        <end position="64"/>
    </location>
</feature>
<dbReference type="InterPro" id="IPR001851">
    <property type="entry name" value="ABC_transp_permease"/>
</dbReference>
<sequence length="316" mass="32646">MTSALFSRAIRRPPVASYGFIAAALLWGGTILMSDGRGATEMLAIALSFSIFTVTVGTGQMFVIASGPGNIDLSCSAVITACAYLGMNVMGGSSVMLPLGILLALVAGGLIGGFNYGLVRALRIPPIIATLATSFIVMSFAMWAGGDSTVKPPALLSQFMDWRIAGVQVVLVLALLGSLCVHIVLSRTEYGRHLLAIGQNERAARLAGVRTERVRMIAYVVSGVMAGLCGVLLAGFTGGAALNMGESYLMESVAVAVLGGTAVSGGRASAFGIWGAALFLSLLVTLLNTSGIAAGSRYIFTGITILIVILFATERR</sequence>
<evidence type="ECO:0000256" key="1">
    <source>
        <dbReference type="ARBA" id="ARBA00004651"/>
    </source>
</evidence>
<dbReference type="GO" id="GO:0022857">
    <property type="term" value="F:transmembrane transporter activity"/>
    <property type="evidence" value="ECO:0007669"/>
    <property type="project" value="InterPro"/>
</dbReference>
<dbReference type="EMBL" id="CP066788">
    <property type="protein sequence ID" value="QQM33120.1"/>
    <property type="molecule type" value="Genomic_DNA"/>
</dbReference>
<keyword evidence="2" id="KW-1003">Cell membrane</keyword>
<evidence type="ECO:0000256" key="2">
    <source>
        <dbReference type="ARBA" id="ARBA00022475"/>
    </source>
</evidence>
<feature type="transmembrane region" description="Helical" evidence="6">
    <location>
        <begin position="15"/>
        <end position="33"/>
    </location>
</feature>
<accession>A0A7T7HPS1</accession>
<dbReference type="RefSeq" id="WP_200338462.1">
    <property type="nucleotide sequence ID" value="NZ_CP066788.1"/>
</dbReference>
<feature type="transmembrane region" description="Helical" evidence="6">
    <location>
        <begin position="96"/>
        <end position="119"/>
    </location>
</feature>
<keyword evidence="5 6" id="KW-0472">Membrane</keyword>
<evidence type="ECO:0000256" key="4">
    <source>
        <dbReference type="ARBA" id="ARBA00022989"/>
    </source>
</evidence>
<reference evidence="7 8" key="1">
    <citation type="submission" date="2020-12" db="EMBL/GenBank/DDBJ databases">
        <authorList>
            <person name="Zheng R.K."/>
            <person name="Sun C.M."/>
        </authorList>
    </citation>
    <scope>NUCLEOTIDE SEQUENCE [LARGE SCALE GENOMIC DNA]</scope>
    <source>
        <strain evidence="7 8">ZRK001</strain>
        <plasmid evidence="7 8">plas-002</plasmid>
    </source>
</reference>
<feature type="transmembrane region" description="Helical" evidence="6">
    <location>
        <begin position="126"/>
        <end position="144"/>
    </location>
</feature>
<keyword evidence="3 6" id="KW-0812">Transmembrane</keyword>
<evidence type="ECO:0000313" key="8">
    <source>
        <dbReference type="Proteomes" id="UP000596083"/>
    </source>
</evidence>